<sequence length="213" mass="24347">MGTAPPAFTGRKALTTYQFSAIETLIGLKQWYMNTKGDEEYEILPRYLEAVISSFRLITTFLSWKETISRLDGWNPYKERTIAKTLAKIAEKKLEENPTKRKSGKFNYTQAKILQEENPTTMKEQLRRYKIPKKPKPSNKNTALPAPPQNNNKRKSKNKSQPPKYNKNKPPDQPSAKKAKVAPQQMEMEVSYDQPNVLEGDLAGQSAQGDVQR</sequence>
<dbReference type="Proteomes" id="UP000037035">
    <property type="component" value="Unassembled WGS sequence"/>
</dbReference>
<dbReference type="VEuPathDB" id="FungiDB:VP01_4681g2"/>
<feature type="region of interest" description="Disordered" evidence="1">
    <location>
        <begin position="96"/>
        <end position="213"/>
    </location>
</feature>
<feature type="compositionally biased region" description="Polar residues" evidence="1">
    <location>
        <begin position="106"/>
        <end position="123"/>
    </location>
</feature>
<comment type="caution">
    <text evidence="2">The sequence shown here is derived from an EMBL/GenBank/DDBJ whole genome shotgun (WGS) entry which is preliminary data.</text>
</comment>
<accession>A0A0L6UN50</accession>
<proteinExistence type="predicted"/>
<organism evidence="2 3">
    <name type="scientific">Puccinia sorghi</name>
    <dbReference type="NCBI Taxonomy" id="27349"/>
    <lineage>
        <taxon>Eukaryota</taxon>
        <taxon>Fungi</taxon>
        <taxon>Dikarya</taxon>
        <taxon>Basidiomycota</taxon>
        <taxon>Pucciniomycotina</taxon>
        <taxon>Pucciniomycetes</taxon>
        <taxon>Pucciniales</taxon>
        <taxon>Pucciniaceae</taxon>
        <taxon>Puccinia</taxon>
    </lineage>
</organism>
<dbReference type="AlphaFoldDB" id="A0A0L6UN50"/>
<gene>
    <name evidence="2" type="ORF">VP01_4681g2</name>
</gene>
<protein>
    <submittedName>
        <fullName evidence="2">Uncharacterized protein</fullName>
    </submittedName>
</protein>
<reference evidence="2 3" key="1">
    <citation type="submission" date="2015-08" db="EMBL/GenBank/DDBJ databases">
        <title>Next Generation Sequencing and Analysis of the Genome of Puccinia sorghi L Schw, the Causal Agent of Maize Common Rust.</title>
        <authorList>
            <person name="Rochi L."/>
            <person name="Burguener G."/>
            <person name="Darino M."/>
            <person name="Turjanski A."/>
            <person name="Kreff E."/>
            <person name="Dieguez M.J."/>
            <person name="Sacco F."/>
        </authorList>
    </citation>
    <scope>NUCLEOTIDE SEQUENCE [LARGE SCALE GENOMIC DNA]</scope>
    <source>
        <strain evidence="2 3">RO10H11247</strain>
    </source>
</reference>
<feature type="compositionally biased region" description="Basic residues" evidence="1">
    <location>
        <begin position="128"/>
        <end position="137"/>
    </location>
</feature>
<evidence type="ECO:0000313" key="2">
    <source>
        <dbReference type="EMBL" id="KNZ49944.1"/>
    </source>
</evidence>
<keyword evidence="3" id="KW-1185">Reference proteome</keyword>
<evidence type="ECO:0000313" key="3">
    <source>
        <dbReference type="Proteomes" id="UP000037035"/>
    </source>
</evidence>
<name>A0A0L6UN50_9BASI</name>
<evidence type="ECO:0000256" key="1">
    <source>
        <dbReference type="SAM" id="MobiDB-lite"/>
    </source>
</evidence>
<dbReference type="EMBL" id="LAVV01009814">
    <property type="protein sequence ID" value="KNZ49944.1"/>
    <property type="molecule type" value="Genomic_DNA"/>
</dbReference>
<dbReference type="OrthoDB" id="2513944at2759"/>